<dbReference type="KEGG" id="kpin:30169827"/>
<evidence type="ECO:0000313" key="11">
    <source>
        <dbReference type="EMBL" id="OCF52173.1"/>
    </source>
</evidence>
<feature type="region of interest" description="Disordered" evidence="9">
    <location>
        <begin position="1"/>
        <end position="109"/>
    </location>
</feature>
<dbReference type="GO" id="GO:0032040">
    <property type="term" value="C:small-subunit processome"/>
    <property type="evidence" value="ECO:0007669"/>
    <property type="project" value="InterPro"/>
</dbReference>
<name>A0A1B9I9L0_9TREE</name>
<dbReference type="InterPro" id="IPR036322">
    <property type="entry name" value="WD40_repeat_dom_sf"/>
</dbReference>
<feature type="domain" description="WD repeat-containing protein 75 second beta-propeller" evidence="10">
    <location>
        <begin position="501"/>
        <end position="804"/>
    </location>
</feature>
<dbReference type="SUPFAM" id="SSF63825">
    <property type="entry name" value="YWTD domain"/>
    <property type="match status" value="1"/>
</dbReference>
<sequence>MAEKNGSSSSQTLTSVNTPSQKAGRSRRRNPKSTVEGEFIRDPSRAAISSPKGKERALDHLPPLQSLSEASADKKLKKHKKKERTGPRGESSTAGAIAEGSQRRKDGNSWDLIPVAQNEISRIPPVWAHDGKFYFTVTHTSIHIHSSSAPSFTRLSTLSSTHREGHTKPITSLHLSPTNSFQVISSSEDGTIKVWDWVVGRLIRTIKFTETQAKVQHVTFGQVAEKWWMFAAVTHSKDASGQKLTHRVLKVPLTGSTSPYVVGKLSAPPTALMMSPRSTYLVALSATKAYTYRMPSPSSDSSIDIWENRPTCVKFVSDQAFTCGAFSPENTLATSSEEEWFATGDEKGVIRLWHGLAQAFRQVDLASQAILGQSSNSNAETEKRLPTTSLHWHAHAVSAIAFTPSGSQLLSVGEESVLVQWHLASGKREYIPRLGGRPIINLAVKKSSHGSEEEWWMSLADGSTIRVGSASGQITNIGQGIRLDPLRPTSSTKTYPFSFHPATSTLVVPSSHPSTLQFIDPIASSVLFDLEVAPSNRISKRGQKELESVQVDQVDFSASQDGQSAWMATFESRTGDDSEGGGRVKNLKIWRWQGERYAINTQFPRAHGQSPLTSVKFSPLQQVSSTSSSKSVLLTPYLLTASADGIAKIWHARQSKVSQQGKVAAARPTFSEMYWSCRSTFDYRGLPIYDSAFSPDGTIVVLAHGAVVTLWDVDSNVLLKAFDTKSGSDVRKINFVGQEGRYLVGAGELRGIIVWDLLSCETAWTIQDYQAQNLVVSNEFFLTSSSTNKASIITVFSPESSTPIRSLSITRPVIHLQLLPSPSKSVTSLHLVGVASSGEIFRFGDLAHSAAPLSAKDVSTNAKGQNQASSIWQEMFGKDAFLDVAIGEPEQENATATASALQQNIVRGKGKPADVFNGPSHTMPPTSILFDAFMDELLSGHTTSGQRDEEVAHDVDDDIPIAYHEDTVVQADLPTRIVKDNKVEDGEIKELESFFRDLLGNLTPANTTNIAKTPASKKMNGHLPNGDHTPITTTPTNKQPIVNGIHSNAKSGNADESMEIDTPASKRGSNSKGKKRKALRED</sequence>
<dbReference type="GO" id="GO:2000234">
    <property type="term" value="P:positive regulation of rRNA processing"/>
    <property type="evidence" value="ECO:0007669"/>
    <property type="project" value="TreeGrafter"/>
</dbReference>
<dbReference type="Proteomes" id="UP000094020">
    <property type="component" value="Chromosome 4"/>
</dbReference>
<dbReference type="EMBL" id="CP144522">
    <property type="protein sequence ID" value="WWC69595.1"/>
    <property type="molecule type" value="Genomic_DNA"/>
</dbReference>
<dbReference type="PROSITE" id="PS50294">
    <property type="entry name" value="WD_REPEATS_REGION"/>
    <property type="match status" value="1"/>
</dbReference>
<keyword evidence="2" id="KW-0690">Ribosome biogenesis</keyword>
<dbReference type="RefSeq" id="XP_019013392.1">
    <property type="nucleotide sequence ID" value="XM_019153231.1"/>
</dbReference>
<feature type="compositionally biased region" description="Polar residues" evidence="9">
    <location>
        <begin position="1030"/>
        <end position="1051"/>
    </location>
</feature>
<dbReference type="PROSITE" id="PS50082">
    <property type="entry name" value="WD_REPEATS_2"/>
    <property type="match status" value="2"/>
</dbReference>
<dbReference type="InterPro" id="IPR015943">
    <property type="entry name" value="WD40/YVTN_repeat-like_dom_sf"/>
</dbReference>
<dbReference type="OrthoDB" id="4096at2759"/>
<dbReference type="AlphaFoldDB" id="A0A1B9I9L0"/>
<evidence type="ECO:0000256" key="9">
    <source>
        <dbReference type="SAM" id="MobiDB-lite"/>
    </source>
</evidence>
<keyword evidence="13" id="KW-1185">Reference proteome</keyword>
<keyword evidence="5" id="KW-0677">Repeat</keyword>
<dbReference type="SMART" id="SM00320">
    <property type="entry name" value="WD40"/>
    <property type="match status" value="6"/>
</dbReference>
<evidence type="ECO:0000313" key="13">
    <source>
        <dbReference type="Proteomes" id="UP000094020"/>
    </source>
</evidence>
<evidence type="ECO:0000256" key="2">
    <source>
        <dbReference type="ARBA" id="ARBA00022517"/>
    </source>
</evidence>
<evidence type="ECO:0000256" key="7">
    <source>
        <dbReference type="ARBA" id="ARBA00023242"/>
    </source>
</evidence>
<evidence type="ECO:0000256" key="8">
    <source>
        <dbReference type="PROSITE-ProRule" id="PRU00221"/>
    </source>
</evidence>
<reference evidence="11" key="3">
    <citation type="submission" date="2016-07" db="EMBL/GenBank/DDBJ databases">
        <title>Evolution of pathogenesis and genome organization in the Tremellales.</title>
        <authorList>
            <person name="Cuomo C."/>
            <person name="Litvintseva A."/>
            <person name="Heitman J."/>
            <person name="Chen Y."/>
            <person name="Sun S."/>
            <person name="Springer D."/>
            <person name="Dromer F."/>
            <person name="Young S."/>
            <person name="Zeng Q."/>
            <person name="Chapman S."/>
            <person name="Gujja S."/>
            <person name="Saif S."/>
            <person name="Birren B."/>
        </authorList>
    </citation>
    <scope>NUCLEOTIDE SEQUENCE</scope>
    <source>
        <strain evidence="11">CBS 10737</strain>
    </source>
</reference>
<dbReference type="GO" id="GO:0045943">
    <property type="term" value="P:positive regulation of transcription by RNA polymerase I"/>
    <property type="evidence" value="ECO:0007669"/>
    <property type="project" value="InterPro"/>
</dbReference>
<dbReference type="GO" id="GO:0003723">
    <property type="term" value="F:RNA binding"/>
    <property type="evidence" value="ECO:0007669"/>
    <property type="project" value="InterPro"/>
</dbReference>
<feature type="region of interest" description="Disordered" evidence="9">
    <location>
        <begin position="1008"/>
        <end position="1082"/>
    </location>
</feature>
<dbReference type="InterPro" id="IPR001680">
    <property type="entry name" value="WD40_rpt"/>
</dbReference>
<dbReference type="EMBL" id="KI894008">
    <property type="protein sequence ID" value="OCF52173.1"/>
    <property type="molecule type" value="Genomic_DNA"/>
</dbReference>
<dbReference type="PANTHER" id="PTHR44215:SF1">
    <property type="entry name" value="WD REPEAT-CONTAINING PROTEIN 75"/>
    <property type="match status" value="1"/>
</dbReference>
<feature type="repeat" description="WD" evidence="8">
    <location>
        <begin position="390"/>
        <end position="431"/>
    </location>
</feature>
<evidence type="ECO:0000256" key="3">
    <source>
        <dbReference type="ARBA" id="ARBA00022552"/>
    </source>
</evidence>
<comment type="subcellular location">
    <subcellularLocation>
        <location evidence="1">Nucleus</location>
        <location evidence="1">Nucleolus</location>
    </subcellularLocation>
</comment>
<accession>A0A1B9I9L0</accession>
<evidence type="ECO:0000256" key="6">
    <source>
        <dbReference type="ARBA" id="ARBA00023163"/>
    </source>
</evidence>
<feature type="compositionally biased region" description="Basic residues" evidence="9">
    <location>
        <begin position="1072"/>
        <end position="1082"/>
    </location>
</feature>
<evidence type="ECO:0000256" key="5">
    <source>
        <dbReference type="ARBA" id="ARBA00022737"/>
    </source>
</evidence>
<gene>
    <name evidence="11" type="ORF">I206_01458</name>
    <name evidence="12" type="ORF">I206_103538</name>
</gene>
<reference evidence="11" key="1">
    <citation type="submission" date="2013-07" db="EMBL/GenBank/DDBJ databases">
        <title>The Genome Sequence of Cryptococcus pinus CBS10737.</title>
        <authorList>
            <consortium name="The Broad Institute Genome Sequencing Platform"/>
            <person name="Cuomo C."/>
            <person name="Litvintseva A."/>
            <person name="Chen Y."/>
            <person name="Heitman J."/>
            <person name="Sun S."/>
            <person name="Springer D."/>
            <person name="Dromer F."/>
            <person name="Young S.K."/>
            <person name="Zeng Q."/>
            <person name="Gargeya S."/>
            <person name="Fitzgerald M."/>
            <person name="Abouelleil A."/>
            <person name="Alvarado L."/>
            <person name="Berlin A.M."/>
            <person name="Chapman S.B."/>
            <person name="Dewar J."/>
            <person name="Goldberg J."/>
            <person name="Griggs A."/>
            <person name="Gujja S."/>
            <person name="Hansen M."/>
            <person name="Howarth C."/>
            <person name="Imamovic A."/>
            <person name="Larimer J."/>
            <person name="McCowan C."/>
            <person name="Murphy C."/>
            <person name="Pearson M."/>
            <person name="Priest M."/>
            <person name="Roberts A."/>
            <person name="Saif S."/>
            <person name="Shea T."/>
            <person name="Sykes S."/>
            <person name="Wortman J."/>
            <person name="Nusbaum C."/>
            <person name="Birren B."/>
        </authorList>
    </citation>
    <scope>NUCLEOTIDE SEQUENCE [LARGE SCALE GENOMIC DNA]</scope>
    <source>
        <strain evidence="11">CBS 10737</strain>
    </source>
</reference>
<dbReference type="Pfam" id="PF23869">
    <property type="entry name" value="Beta-prop_WDR75_1st"/>
    <property type="match status" value="2"/>
</dbReference>
<dbReference type="InterPro" id="IPR053826">
    <property type="entry name" value="WDR75"/>
</dbReference>
<proteinExistence type="predicted"/>
<evidence type="ECO:0000256" key="4">
    <source>
        <dbReference type="ARBA" id="ARBA00022574"/>
    </source>
</evidence>
<dbReference type="SUPFAM" id="SSF50978">
    <property type="entry name" value="WD40 repeat-like"/>
    <property type="match status" value="1"/>
</dbReference>
<dbReference type="SUPFAM" id="SSF101898">
    <property type="entry name" value="NHL repeat"/>
    <property type="match status" value="1"/>
</dbReference>
<evidence type="ECO:0000313" key="12">
    <source>
        <dbReference type="EMBL" id="WWC69595.1"/>
    </source>
</evidence>
<feature type="repeat" description="WD" evidence="8">
    <location>
        <begin position="163"/>
        <end position="205"/>
    </location>
</feature>
<keyword evidence="7" id="KW-0539">Nucleus</keyword>
<dbReference type="GeneID" id="30169827"/>
<keyword evidence="3" id="KW-0698">rRNA processing</keyword>
<organism evidence="11">
    <name type="scientific">Kwoniella pini CBS 10737</name>
    <dbReference type="NCBI Taxonomy" id="1296096"/>
    <lineage>
        <taxon>Eukaryota</taxon>
        <taxon>Fungi</taxon>
        <taxon>Dikarya</taxon>
        <taxon>Basidiomycota</taxon>
        <taxon>Agaricomycotina</taxon>
        <taxon>Tremellomycetes</taxon>
        <taxon>Tremellales</taxon>
        <taxon>Cryptococcaceae</taxon>
        <taxon>Kwoniella</taxon>
    </lineage>
</organism>
<evidence type="ECO:0000256" key="1">
    <source>
        <dbReference type="ARBA" id="ARBA00004604"/>
    </source>
</evidence>
<dbReference type="STRING" id="1296096.A0A1B9I9L0"/>
<dbReference type="Gene3D" id="2.130.10.10">
    <property type="entry name" value="YVTN repeat-like/Quinoprotein amine dehydrogenase"/>
    <property type="match status" value="3"/>
</dbReference>
<dbReference type="GO" id="GO:0006364">
    <property type="term" value="P:rRNA processing"/>
    <property type="evidence" value="ECO:0007669"/>
    <property type="project" value="UniProtKB-KW"/>
</dbReference>
<evidence type="ECO:0000259" key="10">
    <source>
        <dbReference type="Pfam" id="PF23769"/>
    </source>
</evidence>
<dbReference type="InterPro" id="IPR057644">
    <property type="entry name" value="Beta-prop_WDR75_2nd"/>
</dbReference>
<protein>
    <recommendedName>
        <fullName evidence="10">WD repeat-containing protein 75 second beta-propeller domain-containing protein</fullName>
    </recommendedName>
</protein>
<reference evidence="12" key="4">
    <citation type="submission" date="2024-02" db="EMBL/GenBank/DDBJ databases">
        <title>Comparative genomics of Cryptococcus and Kwoniella reveals pathogenesis evolution and contrasting modes of karyotype evolution via chromosome fusion or intercentromeric recombination.</title>
        <authorList>
            <person name="Coelho M.A."/>
            <person name="David-Palma M."/>
            <person name="Shea T."/>
            <person name="Bowers K."/>
            <person name="McGinley-Smith S."/>
            <person name="Mohammad A.W."/>
            <person name="Gnirke A."/>
            <person name="Yurkov A.M."/>
            <person name="Nowrousian M."/>
            <person name="Sun S."/>
            <person name="Cuomo C.A."/>
            <person name="Heitman J."/>
        </authorList>
    </citation>
    <scope>NUCLEOTIDE SEQUENCE</scope>
    <source>
        <strain evidence="12">CBS 10737</strain>
    </source>
</reference>
<feature type="compositionally biased region" description="Polar residues" evidence="9">
    <location>
        <begin position="1"/>
        <end position="23"/>
    </location>
</feature>
<reference evidence="12" key="2">
    <citation type="submission" date="2013-07" db="EMBL/GenBank/DDBJ databases">
        <authorList>
            <consortium name="The Broad Institute Genome Sequencing Platform"/>
            <person name="Cuomo C."/>
            <person name="Litvintseva A."/>
            <person name="Chen Y."/>
            <person name="Heitman J."/>
            <person name="Sun S."/>
            <person name="Springer D."/>
            <person name="Dromer F."/>
            <person name="Young S.K."/>
            <person name="Zeng Q."/>
            <person name="Gargeya S."/>
            <person name="Fitzgerald M."/>
            <person name="Abouelleil A."/>
            <person name="Alvarado L."/>
            <person name="Berlin A.M."/>
            <person name="Chapman S.B."/>
            <person name="Dewar J."/>
            <person name="Goldberg J."/>
            <person name="Griggs A."/>
            <person name="Gujja S."/>
            <person name="Hansen M."/>
            <person name="Howarth C."/>
            <person name="Imamovic A."/>
            <person name="Larimer J."/>
            <person name="McCowan C."/>
            <person name="Murphy C."/>
            <person name="Pearson M."/>
            <person name="Priest M."/>
            <person name="Roberts A."/>
            <person name="Saif S."/>
            <person name="Shea T."/>
            <person name="Sykes S."/>
            <person name="Wortman J."/>
            <person name="Nusbaum C."/>
            <person name="Birren B."/>
        </authorList>
    </citation>
    <scope>NUCLEOTIDE SEQUENCE</scope>
    <source>
        <strain evidence="12">CBS 10737</strain>
    </source>
</reference>
<dbReference type="Pfam" id="PF23769">
    <property type="entry name" value="Beta-prop_WDR75_2nd"/>
    <property type="match status" value="1"/>
</dbReference>
<keyword evidence="6" id="KW-0804">Transcription</keyword>
<keyword evidence="4 8" id="KW-0853">WD repeat</keyword>
<dbReference type="PANTHER" id="PTHR44215">
    <property type="entry name" value="WD REPEAT-CONTAINING PROTEIN 75"/>
    <property type="match status" value="1"/>
</dbReference>